<dbReference type="EMBL" id="CP049863">
    <property type="protein sequence ID" value="QIK62006.1"/>
    <property type="molecule type" value="Genomic_DNA"/>
</dbReference>
<evidence type="ECO:0000313" key="1">
    <source>
        <dbReference type="EMBL" id="QIK62006.1"/>
    </source>
</evidence>
<proteinExistence type="predicted"/>
<sequence>MENLAVAVDSCPLDYMVDDIIHNLVAGGEAPSLIGIDHSAAWYSPSFGEEMSLNTDDAVGMILAVINSRTLFRIVSGDSEFGITLLRSSFLQRLPVLLAVSDDQESQLNNADWAAVADFLAATDAKWLDLSDGSIRAAREAHPPALEFDEEATYLDPLYWAEPRRWASH</sequence>
<reference evidence="1 2" key="1">
    <citation type="submission" date="2020-03" db="EMBL/GenBank/DDBJ databases">
        <title>Leucobacter sp. nov., isolated from beetles.</title>
        <authorList>
            <person name="Hyun D.-W."/>
            <person name="Bae J.-W."/>
        </authorList>
    </citation>
    <scope>NUCLEOTIDE SEQUENCE [LARGE SCALE GENOMIC DNA]</scope>
    <source>
        <strain evidence="1 2">HDW9C</strain>
    </source>
</reference>
<name>A0A6G7XC13_9MICO</name>
<organism evidence="1 2">
    <name type="scientific">Leucobacter viscericola</name>
    <dbReference type="NCBI Taxonomy" id="2714935"/>
    <lineage>
        <taxon>Bacteria</taxon>
        <taxon>Bacillati</taxon>
        <taxon>Actinomycetota</taxon>
        <taxon>Actinomycetes</taxon>
        <taxon>Micrococcales</taxon>
        <taxon>Microbacteriaceae</taxon>
        <taxon>Leucobacter</taxon>
    </lineage>
</organism>
<dbReference type="Proteomes" id="UP000502677">
    <property type="component" value="Chromosome"/>
</dbReference>
<gene>
    <name evidence="1" type="ORF">G7068_01385</name>
</gene>
<keyword evidence="2" id="KW-1185">Reference proteome</keyword>
<dbReference type="AlphaFoldDB" id="A0A6G7XC13"/>
<evidence type="ECO:0000313" key="2">
    <source>
        <dbReference type="Proteomes" id="UP000502677"/>
    </source>
</evidence>
<accession>A0A6G7XC13</accession>
<dbReference type="RefSeq" id="WP_166287809.1">
    <property type="nucleotide sequence ID" value="NZ_CP049863.1"/>
</dbReference>
<dbReference type="KEGG" id="lvi:G7068_01385"/>
<protein>
    <submittedName>
        <fullName evidence="1">Uncharacterized protein</fullName>
    </submittedName>
</protein>